<name>A0A1E5LCZ1_9BACI</name>
<evidence type="ECO:0000313" key="2">
    <source>
        <dbReference type="EMBL" id="OEH91909.1"/>
    </source>
</evidence>
<dbReference type="AlphaFoldDB" id="A0A1E5LCZ1"/>
<protein>
    <recommendedName>
        <fullName evidence="4">Yip1 domain-containing protein</fullName>
    </recommendedName>
</protein>
<feature type="transmembrane region" description="Helical" evidence="1">
    <location>
        <begin position="29"/>
        <end position="49"/>
    </location>
</feature>
<accession>A0A1E5LCZ1</accession>
<keyword evidence="1" id="KW-0812">Transmembrane</keyword>
<evidence type="ECO:0000256" key="1">
    <source>
        <dbReference type="SAM" id="Phobius"/>
    </source>
</evidence>
<comment type="caution">
    <text evidence="2">The sequence shown here is derived from an EMBL/GenBank/DDBJ whole genome shotgun (WGS) entry which is preliminary data.</text>
</comment>
<feature type="transmembrane region" description="Helical" evidence="1">
    <location>
        <begin position="133"/>
        <end position="153"/>
    </location>
</feature>
<dbReference type="RefSeq" id="WP_069718195.1">
    <property type="nucleotide sequence ID" value="NZ_MJEH01000044.1"/>
</dbReference>
<gene>
    <name evidence="2" type="ORF">BFG57_04025</name>
</gene>
<reference evidence="2 3" key="1">
    <citation type="submission" date="2016-08" db="EMBL/GenBank/DDBJ databases">
        <title>Genome of Bacillus solimangrovi GH2-4.</title>
        <authorList>
            <person name="Lim S."/>
            <person name="Kim B.-C."/>
        </authorList>
    </citation>
    <scope>NUCLEOTIDE SEQUENCE [LARGE SCALE GENOMIC DNA]</scope>
    <source>
        <strain evidence="2 3">GH2-4</strain>
    </source>
</reference>
<dbReference type="Proteomes" id="UP000095209">
    <property type="component" value="Unassembled WGS sequence"/>
</dbReference>
<organism evidence="2 3">
    <name type="scientific">Bacillus solimangrovi</name>
    <dbReference type="NCBI Taxonomy" id="1305675"/>
    <lineage>
        <taxon>Bacteria</taxon>
        <taxon>Bacillati</taxon>
        <taxon>Bacillota</taxon>
        <taxon>Bacilli</taxon>
        <taxon>Bacillales</taxon>
        <taxon>Bacillaceae</taxon>
        <taxon>Bacillus</taxon>
    </lineage>
</organism>
<keyword evidence="1" id="KW-0472">Membrane</keyword>
<dbReference type="OrthoDB" id="2427220at2"/>
<keyword evidence="1" id="KW-1133">Transmembrane helix</keyword>
<evidence type="ECO:0008006" key="4">
    <source>
        <dbReference type="Google" id="ProtNLM"/>
    </source>
</evidence>
<proteinExistence type="predicted"/>
<sequence>MNKSQTILRTLFLHTPSIKAVALDEKFNVSANLINLLLGLIYGSISILYNFEYIASFKTPLLRILFVPLFFITFSIIMIYLTRVGYTLLLWAGSRALGGPGILRTLNRISGIILLPSILAFPGLVNLTINQSLLTWELLGIILSLIWIYFLSAKALMLSQQLTSLKAYIAIIMIFVFFSSVYYMILPPTS</sequence>
<feature type="transmembrane region" description="Helical" evidence="1">
    <location>
        <begin position="165"/>
        <end position="185"/>
    </location>
</feature>
<feature type="transmembrane region" description="Helical" evidence="1">
    <location>
        <begin position="102"/>
        <end position="121"/>
    </location>
</feature>
<dbReference type="EMBL" id="MJEH01000044">
    <property type="protein sequence ID" value="OEH91909.1"/>
    <property type="molecule type" value="Genomic_DNA"/>
</dbReference>
<keyword evidence="3" id="KW-1185">Reference proteome</keyword>
<feature type="transmembrane region" description="Helical" evidence="1">
    <location>
        <begin position="61"/>
        <end position="81"/>
    </location>
</feature>
<evidence type="ECO:0000313" key="3">
    <source>
        <dbReference type="Proteomes" id="UP000095209"/>
    </source>
</evidence>